<dbReference type="InterPro" id="IPR001940">
    <property type="entry name" value="Peptidase_S1C"/>
</dbReference>
<dbReference type="InterPro" id="IPR043504">
    <property type="entry name" value="Peptidase_S1_PA_chymotrypsin"/>
</dbReference>
<evidence type="ECO:0000256" key="1">
    <source>
        <dbReference type="SAM" id="MobiDB-lite"/>
    </source>
</evidence>
<dbReference type="STRING" id="560819.SAMN05428998_12688"/>
<dbReference type="PANTHER" id="PTHR43019">
    <property type="entry name" value="SERINE ENDOPROTEASE DEGS"/>
    <property type="match status" value="1"/>
</dbReference>
<dbReference type="Pfam" id="PF13365">
    <property type="entry name" value="Trypsin_2"/>
    <property type="match status" value="1"/>
</dbReference>
<dbReference type="SUPFAM" id="SSF50494">
    <property type="entry name" value="Trypsin-like serine proteases"/>
    <property type="match status" value="1"/>
</dbReference>
<dbReference type="GO" id="GO:0006508">
    <property type="term" value="P:proteolysis"/>
    <property type="evidence" value="ECO:0007669"/>
    <property type="project" value="InterPro"/>
</dbReference>
<feature type="compositionally biased region" description="Low complexity" evidence="1">
    <location>
        <begin position="385"/>
        <end position="397"/>
    </location>
</feature>
<dbReference type="RefSeq" id="WP_085125346.1">
    <property type="nucleotide sequence ID" value="NZ_FWZX01000026.1"/>
</dbReference>
<dbReference type="InterPro" id="IPR009003">
    <property type="entry name" value="Peptidase_S1_PA"/>
</dbReference>
<keyword evidence="2" id="KW-0812">Transmembrane</keyword>
<feature type="transmembrane region" description="Helical" evidence="2">
    <location>
        <begin position="40"/>
        <end position="65"/>
    </location>
</feature>
<organism evidence="3 4">
    <name type="scientific">Tistlia consotensis USBA 355</name>
    <dbReference type="NCBI Taxonomy" id="560819"/>
    <lineage>
        <taxon>Bacteria</taxon>
        <taxon>Pseudomonadati</taxon>
        <taxon>Pseudomonadota</taxon>
        <taxon>Alphaproteobacteria</taxon>
        <taxon>Rhodospirillales</taxon>
        <taxon>Rhodovibrionaceae</taxon>
        <taxon>Tistlia</taxon>
    </lineage>
</organism>
<evidence type="ECO:0000313" key="4">
    <source>
        <dbReference type="Proteomes" id="UP000192917"/>
    </source>
</evidence>
<feature type="region of interest" description="Disordered" evidence="1">
    <location>
        <begin position="365"/>
        <end position="397"/>
    </location>
</feature>
<keyword evidence="2" id="KW-0472">Membrane</keyword>
<dbReference type="GO" id="GO:0004252">
    <property type="term" value="F:serine-type endopeptidase activity"/>
    <property type="evidence" value="ECO:0007669"/>
    <property type="project" value="InterPro"/>
</dbReference>
<dbReference type="Proteomes" id="UP000192917">
    <property type="component" value="Unassembled WGS sequence"/>
</dbReference>
<dbReference type="PANTHER" id="PTHR43019:SF23">
    <property type="entry name" value="PROTEASE DO-LIKE 5, CHLOROPLASTIC"/>
    <property type="match status" value="1"/>
</dbReference>
<evidence type="ECO:0000313" key="3">
    <source>
        <dbReference type="EMBL" id="SMF66251.1"/>
    </source>
</evidence>
<evidence type="ECO:0000256" key="2">
    <source>
        <dbReference type="SAM" id="Phobius"/>
    </source>
</evidence>
<dbReference type="EMBL" id="FWZX01000026">
    <property type="protein sequence ID" value="SMF66251.1"/>
    <property type="molecule type" value="Genomic_DNA"/>
</dbReference>
<gene>
    <name evidence="3" type="ORF">SAMN05428998_12688</name>
</gene>
<sequence>MAREEVHTSPGDPVETSAADGAQTGTPGREILVEDRRRPWLAPAVACAVAAALLLLLLVPGVLLYPGETAGLADRQLADMQRETNRSLEERIGQLQGLADGAVCHDAGTLYGRAPGGYGLTPMAAPPGAADPSPRTLPLPAEARARAGDATETLVDLLDAATAFVVSGDPSGEGYATGSGFFISPTLVVTNLHVVGEAPGARTFVLARGLGGPTAAKVVARSPNHEIGRPDFAVLSIEAPGASASLALNTDVRRLEDVIAAGFPGLVVDTDERFARLKEGDMSAMPTVSFTEGVITALQRPAGAALILHSAAVSPGNSGGPLVDRCGRVVGVNTFVRSEETYRRMNYALAAAELETFLKDHAIDASESRGPCGPAGPSAPPAEPTHPAAAPPAGTAE</sequence>
<dbReference type="PRINTS" id="PR00834">
    <property type="entry name" value="PROTEASES2C"/>
</dbReference>
<dbReference type="Gene3D" id="2.40.10.10">
    <property type="entry name" value="Trypsin-like serine proteases"/>
    <property type="match status" value="2"/>
</dbReference>
<reference evidence="3 4" key="1">
    <citation type="submission" date="2017-04" db="EMBL/GenBank/DDBJ databases">
        <authorList>
            <person name="Afonso C.L."/>
            <person name="Miller P.J."/>
            <person name="Scott M.A."/>
            <person name="Spackman E."/>
            <person name="Goraichik I."/>
            <person name="Dimitrov K.M."/>
            <person name="Suarez D.L."/>
            <person name="Swayne D.E."/>
        </authorList>
    </citation>
    <scope>NUCLEOTIDE SEQUENCE [LARGE SCALE GENOMIC DNA]</scope>
    <source>
        <strain evidence="3 4">USBA 355</strain>
    </source>
</reference>
<protein>
    <submittedName>
        <fullName evidence="3">Trypsin-like peptidase domain-containing protein</fullName>
    </submittedName>
</protein>
<dbReference type="AlphaFoldDB" id="A0A1Y6CIA1"/>
<keyword evidence="4" id="KW-1185">Reference proteome</keyword>
<name>A0A1Y6CIA1_9PROT</name>
<feature type="region of interest" description="Disordered" evidence="1">
    <location>
        <begin position="1"/>
        <end position="27"/>
    </location>
</feature>
<keyword evidence="2" id="KW-1133">Transmembrane helix</keyword>
<accession>A0A1Y6CIA1</accession>
<proteinExistence type="predicted"/>